<dbReference type="RefSeq" id="WP_051841494.1">
    <property type="nucleotide sequence ID" value="NZ_CP024985.1"/>
</dbReference>
<sequence length="185" mass="18741">MGFAVEPGPRARLAAGVAVALLCGLVAVPVPAVAVEAGQGQGYGYGCGKDDDRGFKGGGCTGPRGPKGPKGDRGPKGERGPAGPHGPCADVDTVSGPGTSEFSAVLSRGRAYVGARSGPTAPYYWQDLTRARTPGFPRDACGVSVRVGGPRVYVKVLTTGGDIYENSCTTALACTLGWTAVVRPY</sequence>
<dbReference type="Proteomes" id="UP000231791">
    <property type="component" value="Chromosome"/>
</dbReference>
<dbReference type="KEGG" id="slx:SLAV_18020"/>
<feature type="compositionally biased region" description="Basic and acidic residues" evidence="1">
    <location>
        <begin position="69"/>
        <end position="79"/>
    </location>
</feature>
<proteinExistence type="predicted"/>
<dbReference type="GeneID" id="49384644"/>
<evidence type="ECO:0000256" key="1">
    <source>
        <dbReference type="SAM" id="MobiDB-lite"/>
    </source>
</evidence>
<dbReference type="EMBL" id="CP024985">
    <property type="protein sequence ID" value="ATZ25452.1"/>
    <property type="molecule type" value="Genomic_DNA"/>
</dbReference>
<dbReference type="AlphaFoldDB" id="A0A2K8PFD6"/>
<protein>
    <submittedName>
        <fullName evidence="2">Uncharacterized protein</fullName>
    </submittedName>
</protein>
<feature type="region of interest" description="Disordered" evidence="1">
    <location>
        <begin position="56"/>
        <end position="95"/>
    </location>
</feature>
<evidence type="ECO:0000313" key="3">
    <source>
        <dbReference type="Proteomes" id="UP000231791"/>
    </source>
</evidence>
<evidence type="ECO:0000313" key="2">
    <source>
        <dbReference type="EMBL" id="ATZ25452.1"/>
    </source>
</evidence>
<dbReference type="OrthoDB" id="4321387at2"/>
<dbReference type="Gene3D" id="1.20.5.320">
    <property type="entry name" value="6-Phosphogluconate Dehydrogenase, domain 3"/>
    <property type="match status" value="1"/>
</dbReference>
<organism evidence="2 3">
    <name type="scientific">Streptomyces lavendulae subsp. lavendulae</name>
    <dbReference type="NCBI Taxonomy" id="58340"/>
    <lineage>
        <taxon>Bacteria</taxon>
        <taxon>Bacillati</taxon>
        <taxon>Actinomycetota</taxon>
        <taxon>Actinomycetes</taxon>
        <taxon>Kitasatosporales</taxon>
        <taxon>Streptomycetaceae</taxon>
        <taxon>Streptomyces</taxon>
    </lineage>
</organism>
<name>A0A2K8PFD6_STRLA</name>
<accession>A0A2K8PFD6</accession>
<gene>
    <name evidence="2" type="ORF">SLAV_18020</name>
</gene>
<reference evidence="2 3" key="1">
    <citation type="submission" date="2017-11" db="EMBL/GenBank/DDBJ databases">
        <title>Complete genome sequence of Streptomyces lavendulae subsp. lavendulae CCM 3239 (formerly 'Streptomyces aureofaciens CCM 3239'), the producer of the angucycline-type antibiotic auricin.</title>
        <authorList>
            <person name="Busche T."/>
            <person name="Novakova R."/>
            <person name="Al'Dilaimi A."/>
            <person name="Homerova D."/>
            <person name="Feckova L."/>
            <person name="Rezuchova B."/>
            <person name="Mingyar E."/>
            <person name="Csolleiova D."/>
            <person name="Bekeova C."/>
            <person name="Winkler A."/>
            <person name="Sevcikova B."/>
            <person name="Kalinowski J."/>
            <person name="Kormanec J."/>
            <person name="Ruckert C."/>
        </authorList>
    </citation>
    <scope>NUCLEOTIDE SEQUENCE [LARGE SCALE GENOMIC DNA]</scope>
    <source>
        <strain evidence="2 3">CCM 3239</strain>
    </source>
</reference>
<keyword evidence="3" id="KW-1185">Reference proteome</keyword>